<reference evidence="9 10" key="1">
    <citation type="journal article" date="2023" name="Elife">
        <title>Identification of key yeast species and microbe-microbe interactions impacting larval growth of Drosophila in the wild.</title>
        <authorList>
            <person name="Mure A."/>
            <person name="Sugiura Y."/>
            <person name="Maeda R."/>
            <person name="Honda K."/>
            <person name="Sakurai N."/>
            <person name="Takahashi Y."/>
            <person name="Watada M."/>
            <person name="Katoh T."/>
            <person name="Gotoh A."/>
            <person name="Gotoh Y."/>
            <person name="Taniguchi I."/>
            <person name="Nakamura K."/>
            <person name="Hayashi T."/>
            <person name="Katayama T."/>
            <person name="Uemura T."/>
            <person name="Hattori Y."/>
        </authorList>
    </citation>
    <scope>NUCLEOTIDE SEQUENCE [LARGE SCALE GENOMIC DNA]</scope>
    <source>
        <strain evidence="9 10">SC-9</strain>
    </source>
</reference>
<feature type="binding site" evidence="8">
    <location>
        <position position="141"/>
    </location>
    <ligand>
        <name>a divalent metal cation</name>
        <dbReference type="ChEBI" id="CHEBI:60240"/>
    </ligand>
</feature>
<keyword evidence="8" id="KW-0963">Cytoplasm</keyword>
<dbReference type="EC" id="1.13.11.6" evidence="8"/>
<dbReference type="GO" id="GO:0000334">
    <property type="term" value="F:3-hydroxyanthranilate 3,4-dioxygenase activity"/>
    <property type="evidence" value="ECO:0007669"/>
    <property type="project" value="UniProtKB-UniRule"/>
</dbReference>
<dbReference type="Proteomes" id="UP001360560">
    <property type="component" value="Unassembled WGS sequence"/>
</dbReference>
<gene>
    <name evidence="8" type="primary">BNA1</name>
    <name evidence="9" type="ORF">DASC09_039630</name>
</gene>
<dbReference type="AlphaFoldDB" id="A0AAV5QPB3"/>
<dbReference type="InterPro" id="IPR010329">
    <property type="entry name" value="3hydroanth_dOase"/>
</dbReference>
<dbReference type="GO" id="GO:0034354">
    <property type="term" value="P:'de novo' NAD+ biosynthetic process from L-tryptophan"/>
    <property type="evidence" value="ECO:0007669"/>
    <property type="project" value="UniProtKB-UniRule"/>
</dbReference>
<dbReference type="PANTHER" id="PTHR15497:SF1">
    <property type="entry name" value="3-HYDROXYANTHRANILATE 3,4-DIOXYGENASE"/>
    <property type="match status" value="1"/>
</dbReference>
<dbReference type="CDD" id="cd06123">
    <property type="entry name" value="cupin_HAO"/>
    <property type="match status" value="1"/>
</dbReference>
<comment type="similarity">
    <text evidence="8">Belongs to the 3-HAO family.</text>
</comment>
<comment type="catalytic activity">
    <reaction evidence="8">
        <text>3-hydroxyanthranilate + O2 = (2Z,4Z)-2-amino-3-carboxymuconate 6-semialdehyde</text>
        <dbReference type="Rhea" id="RHEA:17953"/>
        <dbReference type="ChEBI" id="CHEBI:15379"/>
        <dbReference type="ChEBI" id="CHEBI:36559"/>
        <dbReference type="ChEBI" id="CHEBI:77612"/>
        <dbReference type="EC" id="1.13.11.6"/>
    </reaction>
</comment>
<evidence type="ECO:0000256" key="6">
    <source>
        <dbReference type="ARBA" id="ARBA00023002"/>
    </source>
</evidence>
<dbReference type="GO" id="GO:0008198">
    <property type="term" value="F:ferrous iron binding"/>
    <property type="evidence" value="ECO:0007669"/>
    <property type="project" value="UniProtKB-UniRule"/>
</dbReference>
<evidence type="ECO:0000256" key="7">
    <source>
        <dbReference type="ARBA" id="ARBA00023004"/>
    </source>
</evidence>
<dbReference type="SUPFAM" id="SSF51182">
    <property type="entry name" value="RmlC-like cupins"/>
    <property type="match status" value="1"/>
</dbReference>
<dbReference type="GO" id="GO:0019805">
    <property type="term" value="P:quinolinate biosynthetic process"/>
    <property type="evidence" value="ECO:0007669"/>
    <property type="project" value="UniProtKB-UniRule"/>
</dbReference>
<proteinExistence type="inferred from homology"/>
<feature type="binding site" evidence="8">
    <location>
        <position position="112"/>
    </location>
    <ligand>
        <name>Fe cation</name>
        <dbReference type="ChEBI" id="CHEBI:24875"/>
        <note>catalytic</note>
    </ligand>
</feature>
<keyword evidence="10" id="KW-1185">Reference proteome</keyword>
<keyword evidence="3 8" id="KW-0662">Pyridine nucleotide biosynthesis</keyword>
<feature type="binding site" evidence="8">
    <location>
        <position position="54"/>
    </location>
    <ligand>
        <name>Fe cation</name>
        <dbReference type="ChEBI" id="CHEBI:24875"/>
        <note>catalytic</note>
    </ligand>
</feature>
<comment type="pathway">
    <text evidence="8">Cofactor biosynthesis; NAD(+) biosynthesis; quinolinate from L-kynurenine: step 3/3.</text>
</comment>
<feature type="binding site" evidence="8">
    <location>
        <position position="48"/>
    </location>
    <ligand>
        <name>Fe cation</name>
        <dbReference type="ChEBI" id="CHEBI:24875"/>
        <note>catalytic</note>
    </ligand>
</feature>
<dbReference type="EMBL" id="BTFZ01000011">
    <property type="protein sequence ID" value="GMM36638.1"/>
    <property type="molecule type" value="Genomic_DNA"/>
</dbReference>
<evidence type="ECO:0000313" key="10">
    <source>
        <dbReference type="Proteomes" id="UP001360560"/>
    </source>
</evidence>
<dbReference type="Gene3D" id="2.60.120.10">
    <property type="entry name" value="Jelly Rolls"/>
    <property type="match status" value="1"/>
</dbReference>
<feature type="binding site" evidence="8">
    <location>
        <position position="126"/>
    </location>
    <ligand>
        <name>substrate</name>
    </ligand>
</feature>
<comment type="caution">
    <text evidence="9">The sequence shown here is derived from an EMBL/GenBank/DDBJ whole genome shotgun (WGS) entry which is preliminary data.</text>
</comment>
<feature type="binding site" evidence="8">
    <location>
        <position position="144"/>
    </location>
    <ligand>
        <name>a divalent metal cation</name>
        <dbReference type="ChEBI" id="CHEBI:60240"/>
    </ligand>
</feature>
<dbReference type="PANTHER" id="PTHR15497">
    <property type="entry name" value="3-HYDROXYANTHRANILATE 3,4-DIOXYGENASE"/>
    <property type="match status" value="1"/>
</dbReference>
<keyword evidence="7 8" id="KW-0408">Iron</keyword>
<comment type="function">
    <text evidence="2 8">Catalyzes the oxidative ring opening of 3-hydroxyanthranilate to 2-amino-3-carboxymuconate semialdehyde, which spontaneously cyclizes to quinolinate.</text>
</comment>
<evidence type="ECO:0000256" key="2">
    <source>
        <dbReference type="ARBA" id="ARBA00002752"/>
    </source>
</evidence>
<sequence length="191" mass="22014">MIGAPINIHKWVKENEHLLQPPVNNFCLHRGGFTVMIVGGPNERTDFHVNQTPEWFYMYKGHMCLRVVENDPGYLQSKMIDITEVENPEIPVFRDVIIEEGDSFLLPARVPHNPIRFSNTIGIVLEQDRPDSMDDQIRWYCSNCKKVIHNKVFHLTDLGKDIKSGILEFDNDKQKRTCSACGTSNYSKPQN</sequence>
<keyword evidence="4 8" id="KW-0479">Metal-binding</keyword>
<feature type="binding site" evidence="8">
    <location>
        <position position="54"/>
    </location>
    <ligand>
        <name>substrate</name>
    </ligand>
</feature>
<dbReference type="HAMAP" id="MF_00825">
    <property type="entry name" value="3_HAO"/>
    <property type="match status" value="1"/>
</dbReference>
<dbReference type="GO" id="GO:0043420">
    <property type="term" value="P:anthranilate metabolic process"/>
    <property type="evidence" value="ECO:0007669"/>
    <property type="project" value="UniProtKB-UniRule"/>
</dbReference>
<evidence type="ECO:0000313" key="9">
    <source>
        <dbReference type="EMBL" id="GMM36638.1"/>
    </source>
</evidence>
<feature type="binding site" evidence="8">
    <location>
        <position position="44"/>
    </location>
    <ligand>
        <name>O2</name>
        <dbReference type="ChEBI" id="CHEBI:15379"/>
    </ligand>
</feature>
<keyword evidence="6 8" id="KW-0560">Oxidoreductase</keyword>
<feature type="binding site" evidence="8">
    <location>
        <position position="181"/>
    </location>
    <ligand>
        <name>a divalent metal cation</name>
        <dbReference type="ChEBI" id="CHEBI:60240"/>
    </ligand>
</feature>
<dbReference type="GO" id="GO:0005737">
    <property type="term" value="C:cytoplasm"/>
    <property type="evidence" value="ECO:0007669"/>
    <property type="project" value="UniProtKB-SubCell"/>
</dbReference>
<protein>
    <recommendedName>
        <fullName evidence="8">3-hydroxyanthranilate 3,4-dioxygenase</fullName>
        <ecNumber evidence="8">1.13.11.6</ecNumber>
    </recommendedName>
    <alternativeName>
        <fullName evidence="8">3-hydroxyanthranilate oxygenase</fullName>
        <shortName evidence="8">3-HAO</shortName>
    </alternativeName>
    <alternativeName>
        <fullName evidence="8">3-hydroxyanthranilic acid dioxygenase</fullName>
        <shortName evidence="8">HAD</shortName>
    </alternativeName>
    <alternativeName>
        <fullName evidence="8">Biosynthesis of nicotinic acid protein 1</fullName>
    </alternativeName>
</protein>
<feature type="binding site" evidence="8">
    <location>
        <position position="178"/>
    </location>
    <ligand>
        <name>a divalent metal cation</name>
        <dbReference type="ChEBI" id="CHEBI:60240"/>
    </ligand>
</feature>
<organism evidence="9 10">
    <name type="scientific">Saccharomycopsis crataegensis</name>
    <dbReference type="NCBI Taxonomy" id="43959"/>
    <lineage>
        <taxon>Eukaryota</taxon>
        <taxon>Fungi</taxon>
        <taxon>Dikarya</taxon>
        <taxon>Ascomycota</taxon>
        <taxon>Saccharomycotina</taxon>
        <taxon>Saccharomycetes</taxon>
        <taxon>Saccharomycopsidaceae</taxon>
        <taxon>Saccharomycopsis</taxon>
    </lineage>
</organism>
<comment type="subcellular location">
    <subcellularLocation>
        <location evidence="8">Cytoplasm</location>
    </subcellularLocation>
</comment>
<evidence type="ECO:0000256" key="4">
    <source>
        <dbReference type="ARBA" id="ARBA00022723"/>
    </source>
</evidence>
<feature type="binding site" evidence="8">
    <location>
        <position position="116"/>
    </location>
    <ligand>
        <name>substrate</name>
    </ligand>
</feature>
<dbReference type="Pfam" id="PF06052">
    <property type="entry name" value="3-HAO"/>
    <property type="match status" value="1"/>
</dbReference>
<dbReference type="InterPro" id="IPR011051">
    <property type="entry name" value="RmlC_Cupin_sf"/>
</dbReference>
<evidence type="ECO:0000256" key="1">
    <source>
        <dbReference type="ARBA" id="ARBA00001954"/>
    </source>
</evidence>
<evidence type="ECO:0000256" key="3">
    <source>
        <dbReference type="ARBA" id="ARBA00022642"/>
    </source>
</evidence>
<evidence type="ECO:0000256" key="8">
    <source>
        <dbReference type="HAMAP-Rule" id="MF_03019"/>
    </source>
</evidence>
<dbReference type="GO" id="GO:0006569">
    <property type="term" value="P:L-tryptophan catabolic process"/>
    <property type="evidence" value="ECO:0007669"/>
    <property type="project" value="UniProtKB-UniRule"/>
</dbReference>
<comment type="cofactor">
    <cofactor evidence="1 8">
        <name>Fe(2+)</name>
        <dbReference type="ChEBI" id="CHEBI:29033"/>
    </cofactor>
</comment>
<dbReference type="InterPro" id="IPR014710">
    <property type="entry name" value="RmlC-like_jellyroll"/>
</dbReference>
<name>A0AAV5QPB3_9ASCO</name>
<accession>A0AAV5QPB3</accession>
<evidence type="ECO:0000256" key="5">
    <source>
        <dbReference type="ARBA" id="ARBA00022964"/>
    </source>
</evidence>
<keyword evidence="5 8" id="KW-0223">Dioxygenase</keyword>